<dbReference type="Gene3D" id="3.40.50.1110">
    <property type="entry name" value="SGNH hydrolase"/>
    <property type="match status" value="1"/>
</dbReference>
<comment type="caution">
    <text evidence="2">The sequence shown here is derived from an EMBL/GenBank/DDBJ whole genome shotgun (WGS) entry which is preliminary data.</text>
</comment>
<dbReference type="Proteomes" id="UP000185984">
    <property type="component" value="Unassembled WGS sequence"/>
</dbReference>
<dbReference type="RefSeq" id="WP_073550474.1">
    <property type="nucleotide sequence ID" value="NZ_CAWMVK010000005.1"/>
</dbReference>
<dbReference type="InterPro" id="IPR013830">
    <property type="entry name" value="SGNH_hydro"/>
</dbReference>
<reference evidence="2 3" key="1">
    <citation type="submission" date="2016-11" db="EMBL/GenBank/DDBJ databases">
        <title>Draft Genome Sequences of Nine Cyanobacterial Strains from Diverse Habitats.</title>
        <authorList>
            <person name="Zhu T."/>
            <person name="Hou S."/>
            <person name="Lu X."/>
            <person name="Hess W.R."/>
        </authorList>
    </citation>
    <scope>NUCLEOTIDE SEQUENCE [LARGE SCALE GENOMIC DNA]</scope>
    <source>
        <strain evidence="2 3">5.2 s.c.1</strain>
    </source>
</reference>
<dbReference type="AlphaFoldDB" id="A0A1U7HL12"/>
<keyword evidence="2" id="KW-0378">Hydrolase</keyword>
<feature type="domain" description="SGNH hydrolase-type esterase" evidence="1">
    <location>
        <begin position="6"/>
        <end position="186"/>
    </location>
</feature>
<proteinExistence type="predicted"/>
<sequence>MKTILCFGDSNTWGWNPTTQQRFPRDVRWTGVLQQQLGNEYYIIEEGLCGRTTLRKDLFERYTNGKEYLIPCLSSHKPINLVAIMLGTNDLKKRFGLSAFDIAKGAGILVNIVQRSKTGPNNSTPKVLLMAPPPIGKIANDNGPFKGAEPKSKQFGKLYMQFAQRCGCAFLDTAEVINSSDLDGIHLEAGEHLKLGIKVASIIDEIFAFKMYSNEIA</sequence>
<dbReference type="InterPro" id="IPR036514">
    <property type="entry name" value="SGNH_hydro_sf"/>
</dbReference>
<evidence type="ECO:0000313" key="3">
    <source>
        <dbReference type="Proteomes" id="UP000185984"/>
    </source>
</evidence>
<dbReference type="OrthoDB" id="388542at2"/>
<dbReference type="Pfam" id="PF13472">
    <property type="entry name" value="Lipase_GDSL_2"/>
    <property type="match status" value="1"/>
</dbReference>
<gene>
    <name evidence="2" type="ORF">NIES1031_15725</name>
</gene>
<dbReference type="EMBL" id="MRCC01000013">
    <property type="protein sequence ID" value="OKH24244.1"/>
    <property type="molecule type" value="Genomic_DNA"/>
</dbReference>
<organism evidence="2 3">
    <name type="scientific">Chroogloeocystis siderophila 5.2 s.c.1</name>
    <dbReference type="NCBI Taxonomy" id="247279"/>
    <lineage>
        <taxon>Bacteria</taxon>
        <taxon>Bacillati</taxon>
        <taxon>Cyanobacteriota</taxon>
        <taxon>Cyanophyceae</taxon>
        <taxon>Oscillatoriophycideae</taxon>
        <taxon>Chroococcales</taxon>
        <taxon>Chroococcaceae</taxon>
        <taxon>Chroogloeocystis</taxon>
    </lineage>
</organism>
<keyword evidence="3" id="KW-1185">Reference proteome</keyword>
<evidence type="ECO:0000259" key="1">
    <source>
        <dbReference type="Pfam" id="PF13472"/>
    </source>
</evidence>
<name>A0A1U7HL12_9CHRO</name>
<protein>
    <submittedName>
        <fullName evidence="2">Hydrolase</fullName>
    </submittedName>
</protein>
<evidence type="ECO:0000313" key="2">
    <source>
        <dbReference type="EMBL" id="OKH24244.1"/>
    </source>
</evidence>
<dbReference type="GO" id="GO:0016787">
    <property type="term" value="F:hydrolase activity"/>
    <property type="evidence" value="ECO:0007669"/>
    <property type="project" value="UniProtKB-KW"/>
</dbReference>
<accession>A0A1U7HL12</accession>
<dbReference type="CDD" id="cd01839">
    <property type="entry name" value="SGNH_arylesterase_like"/>
    <property type="match status" value="1"/>
</dbReference>
<dbReference type="SUPFAM" id="SSF52266">
    <property type="entry name" value="SGNH hydrolase"/>
    <property type="match status" value="1"/>
</dbReference>